<evidence type="ECO:0000256" key="1">
    <source>
        <dbReference type="SAM" id="MobiDB-lite"/>
    </source>
</evidence>
<comment type="caution">
    <text evidence="2">The sequence shown here is derived from an EMBL/GenBank/DDBJ whole genome shotgun (WGS) entry which is preliminary data.</text>
</comment>
<dbReference type="Proteomes" id="UP000617743">
    <property type="component" value="Unassembled WGS sequence"/>
</dbReference>
<reference evidence="3" key="1">
    <citation type="journal article" date="2019" name="Int. J. Syst. Evol. Microbiol.">
        <title>The Global Catalogue of Microorganisms (GCM) 10K type strain sequencing project: providing services to taxonomists for standard genome sequencing and annotation.</title>
        <authorList>
            <consortium name="The Broad Institute Genomics Platform"/>
            <consortium name="The Broad Institute Genome Sequencing Center for Infectious Disease"/>
            <person name="Wu L."/>
            <person name="Ma J."/>
        </authorList>
    </citation>
    <scope>NUCLEOTIDE SEQUENCE [LARGE SCALE GENOMIC DNA]</scope>
    <source>
        <strain evidence="3">JCM 4866</strain>
    </source>
</reference>
<evidence type="ECO:0000313" key="3">
    <source>
        <dbReference type="Proteomes" id="UP000617743"/>
    </source>
</evidence>
<proteinExistence type="predicted"/>
<dbReference type="EMBL" id="BMWC01000001">
    <property type="protein sequence ID" value="GGW82784.1"/>
    <property type="molecule type" value="Genomic_DNA"/>
</dbReference>
<organism evidence="2 3">
    <name type="scientific">Streptomyces lomondensis</name>
    <dbReference type="NCBI Taxonomy" id="68229"/>
    <lineage>
        <taxon>Bacteria</taxon>
        <taxon>Bacillati</taxon>
        <taxon>Actinomycetota</taxon>
        <taxon>Actinomycetes</taxon>
        <taxon>Kitasatosporales</taxon>
        <taxon>Streptomycetaceae</taxon>
        <taxon>Streptomyces</taxon>
    </lineage>
</organism>
<keyword evidence="3" id="KW-1185">Reference proteome</keyword>
<gene>
    <name evidence="2" type="ORF">GCM10010383_08880</name>
</gene>
<feature type="region of interest" description="Disordered" evidence="1">
    <location>
        <begin position="98"/>
        <end position="122"/>
    </location>
</feature>
<evidence type="ECO:0000313" key="2">
    <source>
        <dbReference type="EMBL" id="GGW82784.1"/>
    </source>
</evidence>
<protein>
    <submittedName>
        <fullName evidence="2">Uncharacterized protein</fullName>
    </submittedName>
</protein>
<accession>A0ABQ2WVY8</accession>
<sequence length="122" mass="13841">MRASLALMVICGTPLWYWKTVRQWYGFLVQVADWDVSDGPDRIRRAVAGRPPVDRSVWRQVYSARGSKRLPGGRTLPARVGGGPPSLWSVGFAVVGRPDRQRTSRTIEDKRWPRPPDGERDL</sequence>
<name>A0ABQ2WVY8_9ACTN</name>